<dbReference type="SUPFAM" id="SSF55729">
    <property type="entry name" value="Acyl-CoA N-acyltransferases (Nat)"/>
    <property type="match status" value="1"/>
</dbReference>
<evidence type="ECO:0000259" key="1">
    <source>
        <dbReference type="PROSITE" id="PS51186"/>
    </source>
</evidence>
<dbReference type="PROSITE" id="PS51186">
    <property type="entry name" value="GNAT"/>
    <property type="match status" value="1"/>
</dbReference>
<dbReference type="InterPro" id="IPR000182">
    <property type="entry name" value="GNAT_dom"/>
</dbReference>
<dbReference type="AlphaFoldDB" id="A0A2S3UQ66"/>
<proteinExistence type="predicted"/>
<dbReference type="CDD" id="cd04301">
    <property type="entry name" value="NAT_SF"/>
    <property type="match status" value="1"/>
</dbReference>
<dbReference type="RefSeq" id="WP_103223744.1">
    <property type="nucleotide sequence ID" value="NZ_PPCN01000008.1"/>
</dbReference>
<dbReference type="InterPro" id="IPR016181">
    <property type="entry name" value="Acyl_CoA_acyltransferase"/>
</dbReference>
<dbReference type="OrthoDB" id="187903at2"/>
<keyword evidence="2" id="KW-0689">Ribosomal protein</keyword>
<name>A0A2S3UQ66_9HYPH</name>
<reference evidence="2 3" key="1">
    <citation type="submission" date="2018-01" db="EMBL/GenBank/DDBJ databases">
        <title>Genomic Encyclopedia of Archaeal and Bacterial Type Strains, Phase II (KMG-II): from individual species to whole genera.</title>
        <authorList>
            <person name="Goeker M."/>
        </authorList>
    </citation>
    <scope>NUCLEOTIDE SEQUENCE [LARGE SCALE GENOMIC DNA]</scope>
    <source>
        <strain evidence="2 3">DSM 17023</strain>
    </source>
</reference>
<organism evidence="2 3">
    <name type="scientific">Roseibium marinum</name>
    <dbReference type="NCBI Taxonomy" id="281252"/>
    <lineage>
        <taxon>Bacteria</taxon>
        <taxon>Pseudomonadati</taxon>
        <taxon>Pseudomonadota</taxon>
        <taxon>Alphaproteobacteria</taxon>
        <taxon>Hyphomicrobiales</taxon>
        <taxon>Stappiaceae</taxon>
        <taxon>Roseibium</taxon>
    </lineage>
</organism>
<sequence length="203" mass="22846">MAVEIRSLTGDDLKETLDDLARLRISVFRDWPYLYEGSLDYEAGYLERYARSENAVIVGAYDGGKLVGAATGEPLGGELAAFRTPLEARGYAPANIFYLAESVLDPVYRGMGIGHRFFDEREAHAKRLGFTQAVFCAVIRPGDHPMKPAQYRPLDAFWRKRGYGKLDGVIVRFPWIDIGDRLETEKPMQVWTRSLQSDPPARG</sequence>
<keyword evidence="2" id="KW-0687">Ribonucleoprotein</keyword>
<dbReference type="Pfam" id="PF00583">
    <property type="entry name" value="Acetyltransf_1"/>
    <property type="match status" value="1"/>
</dbReference>
<protein>
    <submittedName>
        <fullName evidence="2">Ribosomal protein S18 acetylase RimI-like enzyme</fullName>
    </submittedName>
</protein>
<evidence type="ECO:0000313" key="2">
    <source>
        <dbReference type="EMBL" id="POF29683.1"/>
    </source>
</evidence>
<feature type="domain" description="N-acetyltransferase" evidence="1">
    <location>
        <begin position="3"/>
        <end position="189"/>
    </location>
</feature>
<dbReference type="GO" id="GO:0016747">
    <property type="term" value="F:acyltransferase activity, transferring groups other than amino-acyl groups"/>
    <property type="evidence" value="ECO:0007669"/>
    <property type="project" value="InterPro"/>
</dbReference>
<gene>
    <name evidence="2" type="ORF">CLV41_108108</name>
</gene>
<keyword evidence="3" id="KW-1185">Reference proteome</keyword>
<dbReference type="Gene3D" id="3.40.630.30">
    <property type="match status" value="1"/>
</dbReference>
<dbReference type="Proteomes" id="UP000236959">
    <property type="component" value="Unassembled WGS sequence"/>
</dbReference>
<accession>A0A2S3UQ66</accession>
<evidence type="ECO:0000313" key="3">
    <source>
        <dbReference type="Proteomes" id="UP000236959"/>
    </source>
</evidence>
<comment type="caution">
    <text evidence="2">The sequence shown here is derived from an EMBL/GenBank/DDBJ whole genome shotgun (WGS) entry which is preliminary data.</text>
</comment>
<dbReference type="EMBL" id="PPCN01000008">
    <property type="protein sequence ID" value="POF29683.1"/>
    <property type="molecule type" value="Genomic_DNA"/>
</dbReference>
<dbReference type="GO" id="GO:0005840">
    <property type="term" value="C:ribosome"/>
    <property type="evidence" value="ECO:0007669"/>
    <property type="project" value="UniProtKB-KW"/>
</dbReference>